<proteinExistence type="predicted"/>
<sequence>MELRFYIWNHAKADPQSRLAASGPDSKKKPRRKVGGALYGVVTEVGEDCGPQATGQGIERSWGSASCTLRISYPYNNQSSYRFSLTVSYGNRLNLLDQNVCVNIIYIPKVNMLFGLQPNSSHAVFGSYLELN</sequence>
<dbReference type="Proteomes" id="UP000276260">
    <property type="component" value="Unassembled WGS sequence"/>
</dbReference>
<accession>A0A3P3QJ42</accession>
<evidence type="ECO:0000313" key="1">
    <source>
        <dbReference type="EMBL" id="RRJ21161.1"/>
    </source>
</evidence>
<dbReference type="EMBL" id="RRCF01000002">
    <property type="protein sequence ID" value="RRJ21161.1"/>
    <property type="molecule type" value="Genomic_DNA"/>
</dbReference>
<protein>
    <submittedName>
        <fullName evidence="1">Uncharacterized protein</fullName>
    </submittedName>
</protein>
<keyword evidence="2" id="KW-1185">Reference proteome</keyword>
<dbReference type="RefSeq" id="WP_125060857.1">
    <property type="nucleotide sequence ID" value="NZ_LAVS01000016.1"/>
</dbReference>
<reference evidence="1 2" key="1">
    <citation type="submission" date="2018-11" db="EMBL/GenBank/DDBJ databases">
        <title>Draft genome analysis of Rheinheimera mesophila isolated from an industrial waste site.</title>
        <authorList>
            <person name="Yu Q."/>
            <person name="Qi Y."/>
            <person name="Zhang H."/>
            <person name="Lu Y."/>
            <person name="Pu J."/>
        </authorList>
    </citation>
    <scope>NUCLEOTIDE SEQUENCE [LARGE SCALE GENOMIC DNA]</scope>
    <source>
        <strain evidence="1 2">IITR13</strain>
    </source>
</reference>
<evidence type="ECO:0000313" key="2">
    <source>
        <dbReference type="Proteomes" id="UP000276260"/>
    </source>
</evidence>
<gene>
    <name evidence="1" type="ORF">EIK76_09765</name>
</gene>
<organism evidence="1 2">
    <name type="scientific">Rheinheimera mesophila</name>
    <dbReference type="NCBI Taxonomy" id="1547515"/>
    <lineage>
        <taxon>Bacteria</taxon>
        <taxon>Pseudomonadati</taxon>
        <taxon>Pseudomonadota</taxon>
        <taxon>Gammaproteobacteria</taxon>
        <taxon>Chromatiales</taxon>
        <taxon>Chromatiaceae</taxon>
        <taxon>Rheinheimera</taxon>
    </lineage>
</organism>
<name>A0A3P3QJ42_9GAMM</name>
<dbReference type="AlphaFoldDB" id="A0A3P3QJ42"/>
<comment type="caution">
    <text evidence="1">The sequence shown here is derived from an EMBL/GenBank/DDBJ whole genome shotgun (WGS) entry which is preliminary data.</text>
</comment>